<evidence type="ECO:0000313" key="1">
    <source>
        <dbReference type="EMBL" id="GGH76946.1"/>
    </source>
</evidence>
<comment type="caution">
    <text evidence="1">The sequence shown here is derived from an EMBL/GenBank/DDBJ whole genome shotgun (WGS) entry which is preliminary data.</text>
</comment>
<protein>
    <recommendedName>
        <fullName evidence="3">DUF4097 domain-containing protein</fullName>
    </recommendedName>
</protein>
<proteinExistence type="predicted"/>
<keyword evidence="2" id="KW-1185">Reference proteome</keyword>
<organism evidence="1 2">
    <name type="scientific">Saccharibacillus endophyticus</name>
    <dbReference type="NCBI Taxonomy" id="2060666"/>
    <lineage>
        <taxon>Bacteria</taxon>
        <taxon>Bacillati</taxon>
        <taxon>Bacillota</taxon>
        <taxon>Bacilli</taxon>
        <taxon>Bacillales</taxon>
        <taxon>Paenibacillaceae</taxon>
        <taxon>Saccharibacillus</taxon>
    </lineage>
</organism>
<reference evidence="2" key="1">
    <citation type="journal article" date="2019" name="Int. J. Syst. Evol. Microbiol.">
        <title>The Global Catalogue of Microorganisms (GCM) 10K type strain sequencing project: providing services to taxonomists for standard genome sequencing and annotation.</title>
        <authorList>
            <consortium name="The Broad Institute Genomics Platform"/>
            <consortium name="The Broad Institute Genome Sequencing Center for Infectious Disease"/>
            <person name="Wu L."/>
            <person name="Ma J."/>
        </authorList>
    </citation>
    <scope>NUCLEOTIDE SEQUENCE [LARGE SCALE GENOMIC DNA]</scope>
    <source>
        <strain evidence="2">CCM 8702</strain>
    </source>
</reference>
<evidence type="ECO:0008006" key="3">
    <source>
        <dbReference type="Google" id="ProtNLM"/>
    </source>
</evidence>
<accession>A0ABQ1ZUR1</accession>
<dbReference type="RefSeq" id="WP_172242977.1">
    <property type="nucleotide sequence ID" value="NZ_BMDD01000002.1"/>
</dbReference>
<name>A0ABQ1ZUR1_9BACL</name>
<dbReference type="EMBL" id="BMDD01000002">
    <property type="protein sequence ID" value="GGH76946.1"/>
    <property type="molecule type" value="Genomic_DNA"/>
</dbReference>
<sequence length="126" mass="14171">MFKKKRLVWTTAILLAVILSGILVFRSVLEMNESELSTAEIAFNQVELTPNALRLSGTLMASALSYRDCEYEQDGSNLYITLQGGLVTKKHPHGDFDISIQNDGFSKVDRVYLKHGEDHVLIYPQP</sequence>
<dbReference type="Proteomes" id="UP000605427">
    <property type="component" value="Unassembled WGS sequence"/>
</dbReference>
<gene>
    <name evidence="1" type="ORF">GCM10007362_19960</name>
</gene>
<evidence type="ECO:0000313" key="2">
    <source>
        <dbReference type="Proteomes" id="UP000605427"/>
    </source>
</evidence>